<feature type="region of interest" description="Disordered" evidence="2">
    <location>
        <begin position="716"/>
        <end position="798"/>
    </location>
</feature>
<organism evidence="3 4">
    <name type="scientific">Dipodomys ordii</name>
    <name type="common">Ord's kangaroo rat</name>
    <dbReference type="NCBI Taxonomy" id="10020"/>
    <lineage>
        <taxon>Eukaryota</taxon>
        <taxon>Metazoa</taxon>
        <taxon>Chordata</taxon>
        <taxon>Craniata</taxon>
        <taxon>Vertebrata</taxon>
        <taxon>Euteleostomi</taxon>
        <taxon>Mammalia</taxon>
        <taxon>Eutheria</taxon>
        <taxon>Euarchontoglires</taxon>
        <taxon>Glires</taxon>
        <taxon>Rodentia</taxon>
        <taxon>Castorimorpha</taxon>
        <taxon>Heteromyidae</taxon>
        <taxon>Dipodomyinae</taxon>
        <taxon>Dipodomys</taxon>
    </lineage>
</organism>
<dbReference type="GO" id="GO:0003713">
    <property type="term" value="F:transcription coactivator activity"/>
    <property type="evidence" value="ECO:0007669"/>
    <property type="project" value="InterPro"/>
</dbReference>
<evidence type="ECO:0000313" key="3">
    <source>
        <dbReference type="Proteomes" id="UP000081671"/>
    </source>
</evidence>
<dbReference type="FunCoup" id="A0A1S3EKV7">
    <property type="interactions" value="2055"/>
</dbReference>
<dbReference type="STRING" id="10020.ENSDORP00000013066"/>
<feature type="coiled-coil region" evidence="1">
    <location>
        <begin position="569"/>
        <end position="596"/>
    </location>
</feature>
<feature type="region of interest" description="Disordered" evidence="2">
    <location>
        <begin position="419"/>
        <end position="441"/>
    </location>
</feature>
<dbReference type="GO" id="GO:0005654">
    <property type="term" value="C:nucleoplasm"/>
    <property type="evidence" value="ECO:0007669"/>
    <property type="project" value="TreeGrafter"/>
</dbReference>
<gene>
    <name evidence="4" type="primary">Maml2</name>
</gene>
<feature type="region of interest" description="Disordered" evidence="2">
    <location>
        <begin position="515"/>
        <end position="556"/>
    </location>
</feature>
<feature type="compositionally biased region" description="Low complexity" evidence="2">
    <location>
        <begin position="541"/>
        <end position="556"/>
    </location>
</feature>
<protein>
    <submittedName>
        <fullName evidence="4">Mastermind-like protein 2</fullName>
    </submittedName>
</protein>
<proteinExistence type="predicted"/>
<dbReference type="OrthoDB" id="9908492at2759"/>
<evidence type="ECO:0000256" key="1">
    <source>
        <dbReference type="SAM" id="Coils"/>
    </source>
</evidence>
<dbReference type="GO" id="GO:0007221">
    <property type="term" value="P:positive regulation of transcription of Notch receptor target"/>
    <property type="evidence" value="ECO:0007669"/>
    <property type="project" value="InterPro"/>
</dbReference>
<feature type="region of interest" description="Disordered" evidence="2">
    <location>
        <begin position="819"/>
        <end position="878"/>
    </location>
</feature>
<evidence type="ECO:0000256" key="2">
    <source>
        <dbReference type="SAM" id="MobiDB-lite"/>
    </source>
</evidence>
<feature type="region of interest" description="Disordered" evidence="2">
    <location>
        <begin position="464"/>
        <end position="496"/>
    </location>
</feature>
<dbReference type="InParanoid" id="A0A1S3EKV7"/>
<feature type="compositionally biased region" description="Low complexity" evidence="2">
    <location>
        <begin position="319"/>
        <end position="333"/>
    </location>
</feature>
<dbReference type="RefSeq" id="XP_012864991.1">
    <property type="nucleotide sequence ID" value="XM_013009537.1"/>
</dbReference>
<feature type="compositionally biased region" description="Low complexity" evidence="2">
    <location>
        <begin position="358"/>
        <end position="369"/>
    </location>
</feature>
<dbReference type="PANTHER" id="PTHR15692:SF9">
    <property type="entry name" value="MASTERMIND-LIKE PROTEIN 2"/>
    <property type="match status" value="1"/>
</dbReference>
<dbReference type="CTD" id="84441"/>
<feature type="compositionally biased region" description="Polar residues" evidence="2">
    <location>
        <begin position="753"/>
        <end position="764"/>
    </location>
</feature>
<feature type="compositionally biased region" description="Polar residues" evidence="2">
    <location>
        <begin position="250"/>
        <end position="260"/>
    </location>
</feature>
<dbReference type="PANTHER" id="PTHR15692">
    <property type="entry name" value="MASTERMIND-LIKE"/>
    <property type="match status" value="1"/>
</dbReference>
<keyword evidence="1" id="KW-0175">Coiled coil</keyword>
<dbReference type="Proteomes" id="UP000081671">
    <property type="component" value="Unplaced"/>
</dbReference>
<dbReference type="InterPro" id="IPR046369">
    <property type="entry name" value="MAML1-3"/>
</dbReference>
<reference evidence="4" key="1">
    <citation type="submission" date="2025-08" db="UniProtKB">
        <authorList>
            <consortium name="RefSeq"/>
        </authorList>
    </citation>
    <scope>IDENTIFICATION</scope>
    <source>
        <tissue evidence="4">Kidney</tissue>
    </source>
</reference>
<feature type="compositionally biased region" description="Low complexity" evidence="2">
    <location>
        <begin position="775"/>
        <end position="791"/>
    </location>
</feature>
<name>A0A1S3EKV7_DIPOR</name>
<evidence type="ECO:0000313" key="4">
    <source>
        <dbReference type="RefSeq" id="XP_012864991.1"/>
    </source>
</evidence>
<feature type="region of interest" description="Disordered" evidence="2">
    <location>
        <begin position="117"/>
        <end position="136"/>
    </location>
</feature>
<dbReference type="AlphaFoldDB" id="A0A1S3EKV7"/>
<feature type="compositionally biased region" description="Low complexity" evidence="2">
    <location>
        <begin position="465"/>
        <end position="480"/>
    </location>
</feature>
<sequence>MVHGHKRRSSAPCADSLKAPDLGLPRQAAFPSEGRGDTDLNQLPRTKEPKSLQGSLKRKQAISLSPVSKRPNGFVDNSFLDMKRICVGESLPAGQGSLHVSNGPSQLLVGAAPGSQAPLRKASTLPPPAHSPGSSLFNTGLKEVKKEPGEALSCSKHMDGQMVQESVFPDRFGDEPGEQLMDPELQELFNELSNISVPPLSDLDLENMINATIKQDDPFHLDLSQQNQRSTPRPSLSMEKIVIKSEFSPVLTQGPSSSPQLRPPSAGPAFSMASSALSTSSPTPAAPQGQAQAQAQTAPGVSRALPGWQEVSHAQQLKQIAASRQQQARTQQHPPAPWPALPSSTGPSPAAFGQEKIPSPSFGQQPFSPRGSPIPGVAGSSNQPKVMASYMYKAGPAAPGAPLDALLQQKPPELSRSFLNSSHQALEPRPGNTKPLFHFGSDQANQQLPSVLPSQSKPSLLHYTQQQLQPQQQNSLVNQQQPPPPAPQASHPLSSQPLLRSPLTLQQKSLLQKMQNPSLPGLGCQVAQPHRQDQHSVVGQNTGPSPTPNSCSNPNTGSGYMNSQQSLLNQQLMGKKQTLQKQIAEQKQQLLLQQQMLADAEKITPQEQINRHLTRLPPDYKDQRRNVGSLLPAAQFSGGSSSVSLNSNQALTNPVSTHAILNQNPSLMSASHATRAPSLPTAAHSAGVYTALPCGQPGTCGASPGVNQLTQQRNPNQLLANPSNSLLPQPSTLGPNSSSDVATRALGFGAGTAGNSQLRPNVTHTMAGLPGQRPSSSSSSSSSSASASASSGVATPHRATRTWASPGVTASQQVPLGVAGGRFPTAYTPGQPPQPPQGTAAPPGQLTPTVQMRPASQTGQTLSGQTVAPPRGMSLRPGQLGTQVLSNLTPTGAGLNLPRTVMSQLPPLTPSTFPSSDQSSSAFQGSEQVSELAFDLLGRQADSVGPALDSDVDFIDSLLRTETGHDDWMKDISLDEILGSNS</sequence>
<feature type="compositionally biased region" description="Polar residues" evidence="2">
    <location>
        <begin position="846"/>
        <end position="866"/>
    </location>
</feature>
<dbReference type="KEGG" id="dord:105980654"/>
<feature type="compositionally biased region" description="Polar residues" evidence="2">
    <location>
        <begin position="716"/>
        <end position="741"/>
    </location>
</feature>
<accession>A0A1S3EKV7</accession>
<dbReference type="GeneID" id="105980654"/>
<keyword evidence="3" id="KW-1185">Reference proteome</keyword>
<feature type="region of interest" description="Disordered" evidence="2">
    <location>
        <begin position="249"/>
        <end position="383"/>
    </location>
</feature>
<feature type="region of interest" description="Disordered" evidence="2">
    <location>
        <begin position="1"/>
        <end position="59"/>
    </location>
</feature>
<feature type="compositionally biased region" description="Low complexity" evidence="2">
    <location>
        <begin position="269"/>
        <end position="300"/>
    </location>
</feature>